<feature type="compositionally biased region" description="Basic residues" evidence="1">
    <location>
        <begin position="164"/>
        <end position="180"/>
    </location>
</feature>
<dbReference type="PANTHER" id="PTHR22896">
    <property type="entry name" value="CDK5 AND ABL1 ENZYME SUBSTRATE 1"/>
    <property type="match status" value="1"/>
</dbReference>
<name>A0A267ENJ3_9PLAT</name>
<feature type="compositionally biased region" description="Low complexity" evidence="1">
    <location>
        <begin position="248"/>
        <end position="258"/>
    </location>
</feature>
<dbReference type="InterPro" id="IPR012388">
    <property type="entry name" value="CABLES1/2"/>
</dbReference>
<dbReference type="PANTHER" id="PTHR22896:SF0">
    <property type="entry name" value="CYCLIN N-TERMINAL DOMAIN-CONTAINING PROTEIN"/>
    <property type="match status" value="1"/>
</dbReference>
<dbReference type="PIRSF" id="PIRSF025798">
    <property type="entry name" value="Cables"/>
    <property type="match status" value="1"/>
</dbReference>
<feature type="region of interest" description="Disordered" evidence="1">
    <location>
        <begin position="405"/>
        <end position="428"/>
    </location>
</feature>
<proteinExistence type="predicted"/>
<dbReference type="OrthoDB" id="5353095at2759"/>
<feature type="non-terminal residue" evidence="2">
    <location>
        <position position="1"/>
    </location>
</feature>
<evidence type="ECO:0000256" key="1">
    <source>
        <dbReference type="SAM" id="MobiDB-lite"/>
    </source>
</evidence>
<gene>
    <name evidence="2" type="ORF">BOX15_Mlig006315g1</name>
</gene>
<dbReference type="CDD" id="cd20556">
    <property type="entry name" value="CYCLIN_CABLES"/>
    <property type="match status" value="1"/>
</dbReference>
<dbReference type="Proteomes" id="UP000215902">
    <property type="component" value="Unassembled WGS sequence"/>
</dbReference>
<feature type="compositionally biased region" description="Low complexity" evidence="1">
    <location>
        <begin position="16"/>
        <end position="45"/>
    </location>
</feature>
<dbReference type="InterPro" id="IPR036915">
    <property type="entry name" value="Cyclin-like_sf"/>
</dbReference>
<evidence type="ECO:0000313" key="2">
    <source>
        <dbReference type="EMBL" id="PAA63068.1"/>
    </source>
</evidence>
<organism evidence="2 3">
    <name type="scientific">Macrostomum lignano</name>
    <dbReference type="NCBI Taxonomy" id="282301"/>
    <lineage>
        <taxon>Eukaryota</taxon>
        <taxon>Metazoa</taxon>
        <taxon>Spiralia</taxon>
        <taxon>Lophotrochozoa</taxon>
        <taxon>Platyhelminthes</taxon>
        <taxon>Rhabditophora</taxon>
        <taxon>Macrostomorpha</taxon>
        <taxon>Macrostomida</taxon>
        <taxon>Macrostomidae</taxon>
        <taxon>Macrostomum</taxon>
    </lineage>
</organism>
<evidence type="ECO:0000313" key="3">
    <source>
        <dbReference type="Proteomes" id="UP000215902"/>
    </source>
</evidence>
<dbReference type="AlphaFoldDB" id="A0A267ENJ3"/>
<comment type="caution">
    <text evidence="2">The sequence shown here is derived from an EMBL/GenBank/DDBJ whole genome shotgun (WGS) entry which is preliminary data.</text>
</comment>
<dbReference type="GO" id="GO:0051726">
    <property type="term" value="P:regulation of cell cycle"/>
    <property type="evidence" value="ECO:0007669"/>
    <property type="project" value="InterPro"/>
</dbReference>
<accession>A0A267ENJ3</accession>
<feature type="region of interest" description="Disordered" evidence="1">
    <location>
        <begin position="159"/>
        <end position="184"/>
    </location>
</feature>
<reference evidence="2 3" key="1">
    <citation type="submission" date="2017-06" db="EMBL/GenBank/DDBJ databases">
        <title>A platform for efficient transgenesis in Macrostomum lignano, a flatworm model organism for stem cell research.</title>
        <authorList>
            <person name="Berezikov E."/>
        </authorList>
    </citation>
    <scope>NUCLEOTIDE SEQUENCE [LARGE SCALE GENOMIC DNA]</scope>
    <source>
        <strain evidence="2">DV1</strain>
        <tissue evidence="2">Whole organism</tissue>
    </source>
</reference>
<dbReference type="SUPFAM" id="SSF47954">
    <property type="entry name" value="Cyclin-like"/>
    <property type="match status" value="1"/>
</dbReference>
<keyword evidence="3" id="KW-1185">Reference proteome</keyword>
<protein>
    <submittedName>
        <fullName evidence="2">Uncharacterized protein</fullName>
    </submittedName>
</protein>
<sequence length="679" mass="74072">LQPPQTRRSPRPPNLPLSNNTDASAMSNTASATDAADSPSNPARLSSKRLRAAARLKARKRAAALNFLASISLDGVYGENCASAAADADQLDNDDDASSACFEGASTAICGSEFVDDNDEFSRSAVCSVVNQDEIAGSIANSLESSATAAAVAGSLSTRNPQYQHHHQQQHSGGHHRHRRQSADQSPLPLFVEVPGQSLSPPTDAGVAIAVRYRTQSEFRAQLSVPSGFDYSSSSRRWSRQRADRSRTTSSSNHSSLSGPDTMIGSGAQGSSIFGRRAASSTSDRGDGVVGGGGGVEDIADLAEIIGGPFSSSNGPRKRTRTRSFRGIESFFGRQRHKSSSVSTSTDSITEFPISPPKGVYRCPPTTTGLVVKKDRLSERCVLVTNRKSPFYAFSIVKFCRDSSANASRSDQPESRLRHHSSGSVSPTHESLLAQFGVLPRFEENQSVSYGHLLQPSAVRRRRESGSYKRYLSVDEHESYPPAANQTGLSISPIKESAPLVVYHPHLLDNPDLTCGKHMTVLNFTSYVTSVMEYVRPSDLKKDLNQQFRERFPQIQLTLSKLRSLKADLHRIAKKSSMDLWTLAQSFVFFEKLALKGLINKANRKCCCAASLVLSAKLNDVKGAELNNLFDELETAFRLAKREILLFELPILVGLEFSLVLPDYEISPHLHRLETETVR</sequence>
<feature type="region of interest" description="Disordered" evidence="1">
    <location>
        <begin position="226"/>
        <end position="293"/>
    </location>
</feature>
<dbReference type="EMBL" id="NIVC01001876">
    <property type="protein sequence ID" value="PAA63068.1"/>
    <property type="molecule type" value="Genomic_DNA"/>
</dbReference>
<dbReference type="STRING" id="282301.A0A267ENJ3"/>
<feature type="region of interest" description="Disordered" evidence="1">
    <location>
        <begin position="1"/>
        <end position="47"/>
    </location>
</feature>